<evidence type="ECO:0000256" key="1">
    <source>
        <dbReference type="SAM" id="MobiDB-lite"/>
    </source>
</evidence>
<dbReference type="Proteomes" id="UP000324222">
    <property type="component" value="Unassembled WGS sequence"/>
</dbReference>
<evidence type="ECO:0000313" key="3">
    <source>
        <dbReference type="Proteomes" id="UP000324222"/>
    </source>
</evidence>
<name>A0A5B7FP61_PORTR</name>
<dbReference type="AlphaFoldDB" id="A0A5B7FP61"/>
<evidence type="ECO:0000313" key="2">
    <source>
        <dbReference type="EMBL" id="MPC47275.1"/>
    </source>
</evidence>
<protein>
    <submittedName>
        <fullName evidence="2">Uncharacterized protein</fullName>
    </submittedName>
</protein>
<proteinExistence type="predicted"/>
<dbReference type="EMBL" id="VSRR010007648">
    <property type="protein sequence ID" value="MPC47275.1"/>
    <property type="molecule type" value="Genomic_DNA"/>
</dbReference>
<organism evidence="2 3">
    <name type="scientific">Portunus trituberculatus</name>
    <name type="common">Swimming crab</name>
    <name type="synonym">Neptunus trituberculatus</name>
    <dbReference type="NCBI Taxonomy" id="210409"/>
    <lineage>
        <taxon>Eukaryota</taxon>
        <taxon>Metazoa</taxon>
        <taxon>Ecdysozoa</taxon>
        <taxon>Arthropoda</taxon>
        <taxon>Crustacea</taxon>
        <taxon>Multicrustacea</taxon>
        <taxon>Malacostraca</taxon>
        <taxon>Eumalacostraca</taxon>
        <taxon>Eucarida</taxon>
        <taxon>Decapoda</taxon>
        <taxon>Pleocyemata</taxon>
        <taxon>Brachyura</taxon>
        <taxon>Eubrachyura</taxon>
        <taxon>Portunoidea</taxon>
        <taxon>Portunidae</taxon>
        <taxon>Portuninae</taxon>
        <taxon>Portunus</taxon>
    </lineage>
</organism>
<comment type="caution">
    <text evidence="2">The sequence shown here is derived from an EMBL/GenBank/DDBJ whole genome shotgun (WGS) entry which is preliminary data.</text>
</comment>
<feature type="compositionally biased region" description="Polar residues" evidence="1">
    <location>
        <begin position="38"/>
        <end position="59"/>
    </location>
</feature>
<keyword evidence="3" id="KW-1185">Reference proteome</keyword>
<accession>A0A5B7FP61</accession>
<sequence length="59" mass="6724">MFKFRKAEHELITKLYVCSFAKQLTDRLLSHAFPISHHTPSQPATPQGRVSLSWQGDAN</sequence>
<reference evidence="2 3" key="1">
    <citation type="submission" date="2019-05" db="EMBL/GenBank/DDBJ databases">
        <title>Another draft genome of Portunus trituberculatus and its Hox gene families provides insights of decapod evolution.</title>
        <authorList>
            <person name="Jeong J.-H."/>
            <person name="Song I."/>
            <person name="Kim S."/>
            <person name="Choi T."/>
            <person name="Kim D."/>
            <person name="Ryu S."/>
            <person name="Kim W."/>
        </authorList>
    </citation>
    <scope>NUCLEOTIDE SEQUENCE [LARGE SCALE GENOMIC DNA]</scope>
    <source>
        <tissue evidence="2">Muscle</tissue>
    </source>
</reference>
<feature type="region of interest" description="Disordered" evidence="1">
    <location>
        <begin position="37"/>
        <end position="59"/>
    </location>
</feature>
<gene>
    <name evidence="2" type="ORF">E2C01_041017</name>
</gene>